<comment type="caution">
    <text evidence="1">The sequence shown here is derived from an EMBL/GenBank/DDBJ whole genome shotgun (WGS) entry which is preliminary data.</text>
</comment>
<proteinExistence type="predicted"/>
<accession>A0A542XTY8</accession>
<reference evidence="1 2" key="1">
    <citation type="submission" date="2019-06" db="EMBL/GenBank/DDBJ databases">
        <title>Sequencing the genomes of 1000 actinobacteria strains.</title>
        <authorList>
            <person name="Klenk H.-P."/>
        </authorList>
    </citation>
    <scope>NUCLEOTIDE SEQUENCE [LARGE SCALE GENOMIC DNA]</scope>
    <source>
        <strain evidence="1 2">DSM 44819</strain>
    </source>
</reference>
<dbReference type="Proteomes" id="UP000315983">
    <property type="component" value="Unassembled WGS sequence"/>
</dbReference>
<dbReference type="RefSeq" id="WP_018800511.1">
    <property type="nucleotide sequence ID" value="NZ_BOQM01000045.1"/>
</dbReference>
<dbReference type="GeneID" id="93774414"/>
<evidence type="ECO:0000313" key="2">
    <source>
        <dbReference type="Proteomes" id="UP000315983"/>
    </source>
</evidence>
<protein>
    <submittedName>
        <fullName evidence="1">Uncharacterized protein</fullName>
    </submittedName>
</protein>
<dbReference type="EMBL" id="VFOL01000001">
    <property type="protein sequence ID" value="TQL39299.1"/>
    <property type="molecule type" value="Genomic_DNA"/>
</dbReference>
<name>A0A542XTY8_SALAC</name>
<dbReference type="AlphaFoldDB" id="A0A542XTY8"/>
<sequence length="127" mass="13558">MLVDATFRHLYAWMDDAPERGVQGRRQHGCGPEEPTHARAGRVRRVLWLVSISRACRVAGATFPGSVAVQLPKLDGAATVAHGIRLSVAVTHVLVGLICSTPGGAMMGVWMCSCWSLLTAPTKIGPQ</sequence>
<organism evidence="1 2">
    <name type="scientific">Salinispora arenicola</name>
    <dbReference type="NCBI Taxonomy" id="168697"/>
    <lineage>
        <taxon>Bacteria</taxon>
        <taxon>Bacillati</taxon>
        <taxon>Actinomycetota</taxon>
        <taxon>Actinomycetes</taxon>
        <taxon>Micromonosporales</taxon>
        <taxon>Micromonosporaceae</taxon>
        <taxon>Salinispora</taxon>
    </lineage>
</organism>
<gene>
    <name evidence="1" type="ORF">FB564_4550</name>
</gene>
<evidence type="ECO:0000313" key="1">
    <source>
        <dbReference type="EMBL" id="TQL39299.1"/>
    </source>
</evidence>